<proteinExistence type="predicted"/>
<reference evidence="1" key="1">
    <citation type="journal article" date="2015" name="Nature">
        <title>Complex archaea that bridge the gap between prokaryotes and eukaryotes.</title>
        <authorList>
            <person name="Spang A."/>
            <person name="Saw J.H."/>
            <person name="Jorgensen S.L."/>
            <person name="Zaremba-Niedzwiedzka K."/>
            <person name="Martijn J."/>
            <person name="Lind A.E."/>
            <person name="van Eijk R."/>
            <person name="Schleper C."/>
            <person name="Guy L."/>
            <person name="Ettema T.J."/>
        </authorList>
    </citation>
    <scope>NUCLEOTIDE SEQUENCE</scope>
</reference>
<comment type="caution">
    <text evidence="1">The sequence shown here is derived from an EMBL/GenBank/DDBJ whole genome shotgun (WGS) entry which is preliminary data.</text>
</comment>
<name>A0A0F9PVZ7_9ZZZZ</name>
<evidence type="ECO:0008006" key="2">
    <source>
        <dbReference type="Google" id="ProtNLM"/>
    </source>
</evidence>
<accession>A0A0F9PVZ7</accession>
<organism evidence="1">
    <name type="scientific">marine sediment metagenome</name>
    <dbReference type="NCBI Taxonomy" id="412755"/>
    <lineage>
        <taxon>unclassified sequences</taxon>
        <taxon>metagenomes</taxon>
        <taxon>ecological metagenomes</taxon>
    </lineage>
</organism>
<evidence type="ECO:0000313" key="1">
    <source>
        <dbReference type="EMBL" id="KKM97367.1"/>
    </source>
</evidence>
<dbReference type="AlphaFoldDB" id="A0A0F9PVZ7"/>
<protein>
    <recommendedName>
        <fullName evidence="2">Calcineurin-like phosphoesterase domain-containing protein</fullName>
    </recommendedName>
</protein>
<gene>
    <name evidence="1" type="ORF">LCGC14_1168620</name>
</gene>
<dbReference type="EMBL" id="LAZR01005754">
    <property type="protein sequence ID" value="KKM97367.1"/>
    <property type="molecule type" value="Genomic_DNA"/>
</dbReference>
<sequence>MELREFTPTVGKSLLLPHKEIVLCPLGDIQLGAPGCKIDRLKKHIKWAEGLRAKGAEVYYVGMGDYVDVASPSNRKILKKAFVDLYDSAKLMFDDAAERLLGELQKVLAPTKGHWIGLLSGHHLYEFEDGTNTDTRLAQFLETTYLGDSAMVHLRFGKTGSTSGATAKLWLHHGQGGGQTISAALNKIMQRAVPYWMANLYMIGHYHTKQAIPIPWIDSYVTRDGDVKLTGTTRYLVCTGGWLAGYEEGTHDGAKVAKGNYIEKAMLSPHTLGAPVIFIRPVRERKDGRSTTRIDINVSV</sequence>